<comment type="caution">
    <text evidence="22">The sequence shown here is derived from an EMBL/GenBank/DDBJ whole genome shotgun (WGS) entry which is preliminary data.</text>
</comment>
<keyword evidence="9 20" id="KW-0132">Cell division</keyword>
<evidence type="ECO:0000256" key="20">
    <source>
        <dbReference type="HAMAP-Rule" id="MF_00037"/>
    </source>
</evidence>
<dbReference type="PANTHER" id="PTHR21071:SF4">
    <property type="entry name" value="UDP-N-ACETYLENOLPYRUVOYLGLUCOSAMINE REDUCTASE"/>
    <property type="match status" value="1"/>
</dbReference>
<feature type="active site" evidence="20">
    <location>
        <position position="328"/>
    </location>
</feature>
<evidence type="ECO:0000256" key="3">
    <source>
        <dbReference type="ARBA" id="ARBA00004496"/>
    </source>
</evidence>
<dbReference type="NCBIfam" id="TIGR00179">
    <property type="entry name" value="murB"/>
    <property type="match status" value="1"/>
</dbReference>
<organism evidence="22 23">
    <name type="scientific">Vibrio gallaecicus</name>
    <dbReference type="NCBI Taxonomy" id="552386"/>
    <lineage>
        <taxon>Bacteria</taxon>
        <taxon>Pseudomonadati</taxon>
        <taxon>Pseudomonadota</taxon>
        <taxon>Gammaproteobacteria</taxon>
        <taxon>Vibrionales</taxon>
        <taxon>Vibrionaceae</taxon>
        <taxon>Vibrio</taxon>
    </lineage>
</organism>
<evidence type="ECO:0000256" key="9">
    <source>
        <dbReference type="ARBA" id="ARBA00022618"/>
    </source>
</evidence>
<evidence type="ECO:0000256" key="18">
    <source>
        <dbReference type="ARBA" id="ARBA00031026"/>
    </source>
</evidence>
<dbReference type="InterPro" id="IPR016166">
    <property type="entry name" value="FAD-bd_PCMH"/>
</dbReference>
<evidence type="ECO:0000256" key="17">
    <source>
        <dbReference type="ARBA" id="ARBA00023316"/>
    </source>
</evidence>
<gene>
    <name evidence="20 22" type="primary">murB</name>
    <name evidence="22" type="ORF">AB4566_21310</name>
</gene>
<keyword evidence="8 20" id="KW-0963">Cytoplasm</keyword>
<dbReference type="SUPFAM" id="SSF56176">
    <property type="entry name" value="FAD-binding/transporter-associated domain-like"/>
    <property type="match status" value="1"/>
</dbReference>
<evidence type="ECO:0000256" key="4">
    <source>
        <dbReference type="ARBA" id="ARBA00004752"/>
    </source>
</evidence>
<keyword evidence="14 20" id="KW-0573">Peptidoglycan synthesis</keyword>
<feature type="active site" evidence="20">
    <location>
        <position position="163"/>
    </location>
</feature>
<proteinExistence type="inferred from homology"/>
<keyword evidence="16 20" id="KW-0131">Cell cycle</keyword>
<evidence type="ECO:0000256" key="8">
    <source>
        <dbReference type="ARBA" id="ARBA00022490"/>
    </source>
</evidence>
<feature type="active site" description="Proton donor" evidence="20">
    <location>
        <position position="233"/>
    </location>
</feature>
<dbReference type="InterPro" id="IPR036635">
    <property type="entry name" value="MurB_C_sf"/>
</dbReference>
<dbReference type="SUPFAM" id="SSF56194">
    <property type="entry name" value="Uridine diphospho-N-Acetylenolpyruvylglucosamine reductase, MurB, C-terminal domain"/>
    <property type="match status" value="1"/>
</dbReference>
<name>A0ABV4NI27_9VIBR</name>
<evidence type="ECO:0000256" key="15">
    <source>
        <dbReference type="ARBA" id="ARBA00023002"/>
    </source>
</evidence>
<evidence type="ECO:0000256" key="1">
    <source>
        <dbReference type="ARBA" id="ARBA00001974"/>
    </source>
</evidence>
<evidence type="ECO:0000259" key="21">
    <source>
        <dbReference type="PROSITE" id="PS51387"/>
    </source>
</evidence>
<accession>A0ABV4NI27</accession>
<evidence type="ECO:0000313" key="23">
    <source>
        <dbReference type="Proteomes" id="UP001570417"/>
    </source>
</evidence>
<protein>
    <recommendedName>
        <fullName evidence="7 20">UDP-N-acetylenolpyruvoylglucosamine reductase</fullName>
        <ecNumber evidence="6 20">1.3.1.98</ecNumber>
    </recommendedName>
    <alternativeName>
        <fullName evidence="18 20">UDP-N-acetylmuramate dehydrogenase</fullName>
    </alternativeName>
</protein>
<dbReference type="InterPro" id="IPR006094">
    <property type="entry name" value="Oxid_FAD_bind_N"/>
</dbReference>
<reference evidence="22 23" key="1">
    <citation type="journal article" date="2024" name="ISME J.">
        <title>Tailless and filamentous prophages are predominant in marine Vibrio.</title>
        <authorList>
            <person name="Steensen K."/>
            <person name="Seneca J."/>
            <person name="Bartlau N."/>
            <person name="Yu X.A."/>
            <person name="Hussain F.A."/>
            <person name="Polz M.F."/>
        </authorList>
    </citation>
    <scope>NUCLEOTIDE SEQUENCE [LARGE SCALE GENOMIC DNA]</scope>
    <source>
        <strain evidence="22 23">10N.222.51.A1</strain>
    </source>
</reference>
<dbReference type="Gene3D" id="3.30.43.10">
    <property type="entry name" value="Uridine Diphospho-n-acetylenolpyruvylglucosamine Reductase, domain 2"/>
    <property type="match status" value="1"/>
</dbReference>
<comment type="cofactor">
    <cofactor evidence="1 20">
        <name>FAD</name>
        <dbReference type="ChEBI" id="CHEBI:57692"/>
    </cofactor>
</comment>
<dbReference type="NCBIfam" id="NF000755">
    <property type="entry name" value="PRK00046.1"/>
    <property type="match status" value="1"/>
</dbReference>
<dbReference type="GO" id="GO:0008762">
    <property type="term" value="F:UDP-N-acetylmuramate dehydrogenase activity"/>
    <property type="evidence" value="ECO:0007669"/>
    <property type="project" value="UniProtKB-EC"/>
</dbReference>
<evidence type="ECO:0000256" key="11">
    <source>
        <dbReference type="ARBA" id="ARBA00022827"/>
    </source>
</evidence>
<keyword evidence="13 20" id="KW-0133">Cell shape</keyword>
<sequence>MQSYLNANLKPFHTFSIDQTCEVLVEVHSVEELITVYQSEEWKHLPKLILGKGSNMLFTRHFSGVVIINRILGKKVSDEPNGFKLHISGGEDWPDLVGWSVEKNMAGLENLAMIPGCAGSAPIQNIGAYGVEFKDVCEYVDILCLDTFKVKRLSRNDCLFDYRDSIFKHDLYEKSVVIAIGLFLEKPWKACNHYGPLKELGSDKLSSQSIFNEVCKIRTEKLPDPMQQGNAGSFFKNPVISKDLFDRVQAKFPDIVGYPCGETVKVAAGWLIDQCGYKGLREGGAQIHAKQALVIINADSATSDDVIILAKRVREAVRARFEIDLEHEVRFIGNKCETNLAEIVDNQ</sequence>
<evidence type="ECO:0000256" key="16">
    <source>
        <dbReference type="ARBA" id="ARBA00023306"/>
    </source>
</evidence>
<dbReference type="Gene3D" id="3.30.465.10">
    <property type="match status" value="1"/>
</dbReference>
<dbReference type="PANTHER" id="PTHR21071">
    <property type="entry name" value="UDP-N-ACETYLENOLPYRUVOYLGLUCOSAMINE REDUCTASE"/>
    <property type="match status" value="1"/>
</dbReference>
<dbReference type="RefSeq" id="WP_372268520.1">
    <property type="nucleotide sequence ID" value="NZ_JBFRUW010000124.1"/>
</dbReference>
<evidence type="ECO:0000256" key="5">
    <source>
        <dbReference type="ARBA" id="ARBA00010485"/>
    </source>
</evidence>
<comment type="pathway">
    <text evidence="4 20">Cell wall biogenesis; peptidoglycan biosynthesis.</text>
</comment>
<dbReference type="InterPro" id="IPR036318">
    <property type="entry name" value="FAD-bd_PCMH-like_sf"/>
</dbReference>
<evidence type="ECO:0000256" key="19">
    <source>
        <dbReference type="ARBA" id="ARBA00048914"/>
    </source>
</evidence>
<evidence type="ECO:0000256" key="10">
    <source>
        <dbReference type="ARBA" id="ARBA00022630"/>
    </source>
</evidence>
<dbReference type="EMBL" id="JBFRUW010000124">
    <property type="protein sequence ID" value="MFA0570791.1"/>
    <property type="molecule type" value="Genomic_DNA"/>
</dbReference>
<evidence type="ECO:0000256" key="14">
    <source>
        <dbReference type="ARBA" id="ARBA00022984"/>
    </source>
</evidence>
<keyword evidence="23" id="KW-1185">Reference proteome</keyword>
<dbReference type="InterPro" id="IPR016167">
    <property type="entry name" value="FAD-bd_PCMH_sub1"/>
</dbReference>
<keyword evidence="10 20" id="KW-0285">Flavoprotein</keyword>
<evidence type="ECO:0000256" key="12">
    <source>
        <dbReference type="ARBA" id="ARBA00022857"/>
    </source>
</evidence>
<evidence type="ECO:0000313" key="22">
    <source>
        <dbReference type="EMBL" id="MFA0570791.1"/>
    </source>
</evidence>
<dbReference type="Pfam" id="PF02873">
    <property type="entry name" value="MurB_C"/>
    <property type="match status" value="1"/>
</dbReference>
<comment type="subcellular location">
    <subcellularLocation>
        <location evidence="3 20">Cytoplasm</location>
    </subcellularLocation>
</comment>
<dbReference type="InterPro" id="IPR016169">
    <property type="entry name" value="FAD-bd_PCMH_sub2"/>
</dbReference>
<keyword evidence="15 20" id="KW-0560">Oxidoreductase</keyword>
<evidence type="ECO:0000256" key="2">
    <source>
        <dbReference type="ARBA" id="ARBA00003921"/>
    </source>
</evidence>
<keyword evidence="17 20" id="KW-0961">Cell wall biogenesis/degradation</keyword>
<dbReference type="EC" id="1.3.1.98" evidence="6 20"/>
<dbReference type="HAMAP" id="MF_00037">
    <property type="entry name" value="MurB"/>
    <property type="match status" value="1"/>
</dbReference>
<dbReference type="InterPro" id="IPR011601">
    <property type="entry name" value="MurB_C"/>
</dbReference>
<dbReference type="Proteomes" id="UP001570417">
    <property type="component" value="Unassembled WGS sequence"/>
</dbReference>
<comment type="catalytic activity">
    <reaction evidence="19 20">
        <text>UDP-N-acetyl-alpha-D-muramate + NADP(+) = UDP-N-acetyl-3-O-(1-carboxyvinyl)-alpha-D-glucosamine + NADPH + H(+)</text>
        <dbReference type="Rhea" id="RHEA:12248"/>
        <dbReference type="ChEBI" id="CHEBI:15378"/>
        <dbReference type="ChEBI" id="CHEBI:57783"/>
        <dbReference type="ChEBI" id="CHEBI:58349"/>
        <dbReference type="ChEBI" id="CHEBI:68483"/>
        <dbReference type="ChEBI" id="CHEBI:70757"/>
        <dbReference type="EC" id="1.3.1.98"/>
    </reaction>
</comment>
<comment type="similarity">
    <text evidence="5 20">Belongs to the MurB family.</text>
</comment>
<feature type="domain" description="FAD-binding PCMH-type" evidence="21">
    <location>
        <begin position="17"/>
        <end position="187"/>
    </location>
</feature>
<evidence type="ECO:0000256" key="7">
    <source>
        <dbReference type="ARBA" id="ARBA00015188"/>
    </source>
</evidence>
<evidence type="ECO:0000256" key="13">
    <source>
        <dbReference type="ARBA" id="ARBA00022960"/>
    </source>
</evidence>
<evidence type="ECO:0000256" key="6">
    <source>
        <dbReference type="ARBA" id="ARBA00012518"/>
    </source>
</evidence>
<keyword evidence="12 20" id="KW-0521">NADP</keyword>
<keyword evidence="11 20" id="KW-0274">FAD</keyword>
<dbReference type="Gene3D" id="3.90.78.10">
    <property type="entry name" value="UDP-N-acetylenolpyruvoylglucosamine reductase, C-terminal domain"/>
    <property type="match status" value="1"/>
</dbReference>
<dbReference type="Pfam" id="PF01565">
    <property type="entry name" value="FAD_binding_4"/>
    <property type="match status" value="1"/>
</dbReference>
<comment type="function">
    <text evidence="2 20">Cell wall formation.</text>
</comment>
<dbReference type="PROSITE" id="PS51387">
    <property type="entry name" value="FAD_PCMH"/>
    <property type="match status" value="1"/>
</dbReference>
<dbReference type="InterPro" id="IPR003170">
    <property type="entry name" value="MurB"/>
</dbReference>